<protein>
    <submittedName>
        <fullName evidence="1">Uncharacterized protein</fullName>
    </submittedName>
</protein>
<dbReference type="EMBL" id="MHIF01000062">
    <property type="protein sequence ID" value="OGY46367.1"/>
    <property type="molecule type" value="Genomic_DNA"/>
</dbReference>
<evidence type="ECO:0000313" key="2">
    <source>
        <dbReference type="Proteomes" id="UP000178432"/>
    </source>
</evidence>
<reference evidence="1 2" key="1">
    <citation type="journal article" date="2016" name="Nat. Commun.">
        <title>Thousands of microbial genomes shed light on interconnected biogeochemical processes in an aquifer system.</title>
        <authorList>
            <person name="Anantharaman K."/>
            <person name="Brown C.T."/>
            <person name="Hug L.A."/>
            <person name="Sharon I."/>
            <person name="Castelle C.J."/>
            <person name="Probst A.J."/>
            <person name="Thomas B.C."/>
            <person name="Singh A."/>
            <person name="Wilkins M.J."/>
            <person name="Karaoz U."/>
            <person name="Brodie E.L."/>
            <person name="Williams K.H."/>
            <person name="Hubbard S.S."/>
            <person name="Banfield J.F."/>
        </authorList>
    </citation>
    <scope>NUCLEOTIDE SEQUENCE [LARGE SCALE GENOMIC DNA]</scope>
</reference>
<gene>
    <name evidence="1" type="ORF">A2663_02410</name>
</gene>
<dbReference type="AlphaFoldDB" id="A0A1G1Y464"/>
<sequence length="113" mass="12527">MSGSDSAQKNDGNQGDDNITKIAFIRNGRCTHCQADLAEIIEQIRLGKISPPKQCPGCQATFSAARITYRPKYYYCLECDGRLFTADPAREAFCGHCGTRLIYPEGHIVPKQN</sequence>
<name>A0A1G1Y464_9BACT</name>
<proteinExistence type="predicted"/>
<evidence type="ECO:0000313" key="1">
    <source>
        <dbReference type="EMBL" id="OGY46367.1"/>
    </source>
</evidence>
<accession>A0A1G1Y464</accession>
<dbReference type="Proteomes" id="UP000178432">
    <property type="component" value="Unassembled WGS sequence"/>
</dbReference>
<organism evidence="1 2">
    <name type="scientific">Candidatus Buchananbacteria bacterium RIFCSPHIGHO2_01_FULL_46_12</name>
    <dbReference type="NCBI Taxonomy" id="1797536"/>
    <lineage>
        <taxon>Bacteria</taxon>
        <taxon>Candidatus Buchananiibacteriota</taxon>
    </lineage>
</organism>
<comment type="caution">
    <text evidence="1">The sequence shown here is derived from an EMBL/GenBank/DDBJ whole genome shotgun (WGS) entry which is preliminary data.</text>
</comment>